<protein>
    <submittedName>
        <fullName evidence="5">Winged helix-turn-helix transcriptional regulator</fullName>
    </submittedName>
</protein>
<keyword evidence="6" id="KW-1185">Reference proteome</keyword>
<comment type="caution">
    <text evidence="5">The sequence shown here is derived from an EMBL/GenBank/DDBJ whole genome shotgun (WGS) entry which is preliminary data.</text>
</comment>
<dbReference type="AlphaFoldDB" id="A0A853FXV7"/>
<dbReference type="PRINTS" id="PR00778">
    <property type="entry name" value="HTHARSR"/>
</dbReference>
<dbReference type="SUPFAM" id="SSF46785">
    <property type="entry name" value="Winged helix' DNA-binding domain"/>
    <property type="match status" value="1"/>
</dbReference>
<dbReference type="RefSeq" id="WP_180154036.1">
    <property type="nucleotide sequence ID" value="NZ_JACCEM010000002.1"/>
</dbReference>
<dbReference type="EMBL" id="JACCEM010000002">
    <property type="protein sequence ID" value="NYT48512.1"/>
    <property type="molecule type" value="Genomic_DNA"/>
</dbReference>
<name>A0A853FXV7_9BURK</name>
<keyword evidence="2" id="KW-0238">DNA-binding</keyword>
<dbReference type="InterPro" id="IPR036388">
    <property type="entry name" value="WH-like_DNA-bd_sf"/>
</dbReference>
<dbReference type="InterPro" id="IPR051011">
    <property type="entry name" value="Metal_resp_trans_reg"/>
</dbReference>
<dbReference type="InterPro" id="IPR001845">
    <property type="entry name" value="HTH_ArsR_DNA-bd_dom"/>
</dbReference>
<evidence type="ECO:0000259" key="4">
    <source>
        <dbReference type="PROSITE" id="PS50987"/>
    </source>
</evidence>
<dbReference type="Pfam" id="PF01022">
    <property type="entry name" value="HTH_5"/>
    <property type="match status" value="1"/>
</dbReference>
<sequence length="108" mass="12208">MSSFNKGDLQAPEQLRERAGEACALLKALANEDRLMLLCQIATARHNVGELEAVTGIRQPTLSQQLAVLRTEGLVETEKEGKFVYYRLANDNVVRIMRMLWEIYCAPK</sequence>
<dbReference type="InterPro" id="IPR011991">
    <property type="entry name" value="ArsR-like_HTH"/>
</dbReference>
<evidence type="ECO:0000313" key="6">
    <source>
        <dbReference type="Proteomes" id="UP000559809"/>
    </source>
</evidence>
<evidence type="ECO:0000256" key="2">
    <source>
        <dbReference type="ARBA" id="ARBA00023125"/>
    </source>
</evidence>
<keyword evidence="3" id="KW-0804">Transcription</keyword>
<accession>A0A853FXV7</accession>
<dbReference type="CDD" id="cd00090">
    <property type="entry name" value="HTH_ARSR"/>
    <property type="match status" value="1"/>
</dbReference>
<evidence type="ECO:0000256" key="3">
    <source>
        <dbReference type="ARBA" id="ARBA00023163"/>
    </source>
</evidence>
<evidence type="ECO:0000313" key="5">
    <source>
        <dbReference type="EMBL" id="NYT48512.1"/>
    </source>
</evidence>
<dbReference type="PANTHER" id="PTHR43132">
    <property type="entry name" value="ARSENICAL RESISTANCE OPERON REPRESSOR ARSR-RELATED"/>
    <property type="match status" value="1"/>
</dbReference>
<proteinExistence type="predicted"/>
<dbReference type="Proteomes" id="UP000559809">
    <property type="component" value="Unassembled WGS sequence"/>
</dbReference>
<dbReference type="NCBIfam" id="NF033788">
    <property type="entry name" value="HTH_metalloreg"/>
    <property type="match status" value="1"/>
</dbReference>
<evidence type="ECO:0000256" key="1">
    <source>
        <dbReference type="ARBA" id="ARBA00023015"/>
    </source>
</evidence>
<dbReference type="SMART" id="SM00418">
    <property type="entry name" value="HTH_ARSR"/>
    <property type="match status" value="1"/>
</dbReference>
<dbReference type="GO" id="GO:0003677">
    <property type="term" value="F:DNA binding"/>
    <property type="evidence" value="ECO:0007669"/>
    <property type="project" value="UniProtKB-KW"/>
</dbReference>
<dbReference type="Gene3D" id="1.10.10.10">
    <property type="entry name" value="Winged helix-like DNA-binding domain superfamily/Winged helix DNA-binding domain"/>
    <property type="match status" value="1"/>
</dbReference>
<keyword evidence="1" id="KW-0805">Transcription regulation</keyword>
<organism evidence="5 6">
    <name type="scientific">Parapusillimonas granuli</name>
    <dbReference type="NCBI Taxonomy" id="380911"/>
    <lineage>
        <taxon>Bacteria</taxon>
        <taxon>Pseudomonadati</taxon>
        <taxon>Pseudomonadota</taxon>
        <taxon>Betaproteobacteria</taxon>
        <taxon>Burkholderiales</taxon>
        <taxon>Alcaligenaceae</taxon>
        <taxon>Parapusillimonas</taxon>
    </lineage>
</organism>
<dbReference type="GO" id="GO:0003700">
    <property type="term" value="F:DNA-binding transcription factor activity"/>
    <property type="evidence" value="ECO:0007669"/>
    <property type="project" value="InterPro"/>
</dbReference>
<gene>
    <name evidence="5" type="ORF">H0A72_04225</name>
</gene>
<reference evidence="5 6" key="1">
    <citation type="submission" date="2020-07" db="EMBL/GenBank/DDBJ databases">
        <title>Taxonomic revisions and descriptions of new bacterial species based on genomic comparisons in the high-G+C-content subgroup of the family Alcaligenaceae.</title>
        <authorList>
            <person name="Szabo A."/>
            <person name="Felfoldi T."/>
        </authorList>
    </citation>
    <scope>NUCLEOTIDE SEQUENCE [LARGE SCALE GENOMIC DNA]</scope>
    <source>
        <strain evidence="5 6">LMG 24012</strain>
    </source>
</reference>
<feature type="domain" description="HTH arsR-type" evidence="4">
    <location>
        <begin position="15"/>
        <end position="108"/>
    </location>
</feature>
<dbReference type="PROSITE" id="PS50987">
    <property type="entry name" value="HTH_ARSR_2"/>
    <property type="match status" value="1"/>
</dbReference>
<dbReference type="PANTHER" id="PTHR43132:SF2">
    <property type="entry name" value="ARSENICAL RESISTANCE OPERON REPRESSOR ARSR-RELATED"/>
    <property type="match status" value="1"/>
</dbReference>
<dbReference type="InterPro" id="IPR036390">
    <property type="entry name" value="WH_DNA-bd_sf"/>
</dbReference>